<dbReference type="PANTHER" id="PTHR43790:SF3">
    <property type="entry name" value="D-ALLOSE IMPORT ATP-BINDING PROTEIN ALSA-RELATED"/>
    <property type="match status" value="1"/>
</dbReference>
<dbReference type="CDD" id="cd03215">
    <property type="entry name" value="ABC_Carb_Monos_II"/>
    <property type="match status" value="1"/>
</dbReference>
<dbReference type="EMBL" id="CP020814">
    <property type="protein sequence ID" value="ARK31279.1"/>
    <property type="molecule type" value="Genomic_DNA"/>
</dbReference>
<dbReference type="PROSITE" id="PS00211">
    <property type="entry name" value="ABC_TRANSPORTER_1"/>
    <property type="match status" value="1"/>
</dbReference>
<keyword evidence="3" id="KW-1003">Cell membrane</keyword>
<evidence type="ECO:0000256" key="4">
    <source>
        <dbReference type="ARBA" id="ARBA00022597"/>
    </source>
</evidence>
<dbReference type="InterPro" id="IPR003593">
    <property type="entry name" value="AAA+_ATPase"/>
</dbReference>
<dbReference type="FunFam" id="3.40.50.300:FF:000127">
    <property type="entry name" value="Ribose import ATP-binding protein RbsA"/>
    <property type="match status" value="1"/>
</dbReference>
<dbReference type="EC" id="3.6.3.17" evidence="11"/>
<evidence type="ECO:0000259" key="10">
    <source>
        <dbReference type="PROSITE" id="PS50893"/>
    </source>
</evidence>
<sequence length="498" mass="55359">MTKIALRMSEISKSFNGINVLDHVNFELEKGEVHALMGGNGAGKSTLMKILTGVYQKDSGKIVINDKEIDIEKPQDAQENGVAMIFQEFSVIPSLTVKQNIFLNRELKKSNGFLDEKAMYVQTEDLLKQLNVNISPDMLIENLSVGFWQMTEIAKALAQKASILIMDEPTATLSKNETETLFKLIETLKSEGMSIIYISHRMDEIFQVSDRITVLRDGKFVITSPTAHLTMEELVQHIVGKSMESSFGWKPRSYSKEEVMLETKDLHSGSKVNGVDLHVYKGEILGIAGLMGSGRTELAQAIFGIDPITSGEVFVDCQAVRIKQPQDAIRAGIALVPEDRRVQGLVLTHEVKENIIYPILNKVSKSGFINKKKVDQLSEQFVEKLNIKTDSIYKSTNLLSGGNQQKIVLAKWLANEPNILILDEPTNGVDIGSKSEIIEIIRELADQGKAVIVISSELAELLAVSDRIITLKNGKVTSELSREEIKSEEDLEHAIQNH</sequence>
<dbReference type="AlphaFoldDB" id="A0A1X9MCW2"/>
<comment type="subcellular location">
    <subcellularLocation>
        <location evidence="1">Cell membrane</location>
        <topology evidence="1">Peripheral membrane protein</topology>
    </subcellularLocation>
</comment>
<evidence type="ECO:0000256" key="2">
    <source>
        <dbReference type="ARBA" id="ARBA00022448"/>
    </source>
</evidence>
<dbReference type="GO" id="GO:0005886">
    <property type="term" value="C:plasma membrane"/>
    <property type="evidence" value="ECO:0007669"/>
    <property type="project" value="UniProtKB-SubCell"/>
</dbReference>
<keyword evidence="2" id="KW-0813">Transport</keyword>
<dbReference type="Proteomes" id="UP000193006">
    <property type="component" value="Chromosome"/>
</dbReference>
<evidence type="ECO:0000256" key="7">
    <source>
        <dbReference type="ARBA" id="ARBA00022840"/>
    </source>
</evidence>
<organism evidence="11 12">
    <name type="scientific">Halalkalibacter krulwichiae</name>
    <dbReference type="NCBI Taxonomy" id="199441"/>
    <lineage>
        <taxon>Bacteria</taxon>
        <taxon>Bacillati</taxon>
        <taxon>Bacillota</taxon>
        <taxon>Bacilli</taxon>
        <taxon>Bacillales</taxon>
        <taxon>Bacillaceae</taxon>
        <taxon>Halalkalibacter</taxon>
    </lineage>
</organism>
<dbReference type="InterPro" id="IPR050107">
    <property type="entry name" value="ABC_carbohydrate_import_ATPase"/>
</dbReference>
<evidence type="ECO:0000313" key="12">
    <source>
        <dbReference type="Proteomes" id="UP000193006"/>
    </source>
</evidence>
<protein>
    <submittedName>
        <fullName evidence="11">Ribose import ATP-binding protein RbsA</fullName>
        <ecNumber evidence="11">3.6.3.17</ecNumber>
    </submittedName>
</protein>
<reference evidence="11 12" key="1">
    <citation type="submission" date="2017-04" db="EMBL/GenBank/DDBJ databases">
        <title>Bacillus krulwichiae AM31D Genome sequencing and assembly.</title>
        <authorList>
            <person name="Krulwich T.A."/>
            <person name="Anastor L."/>
            <person name="Ehrlich R."/>
            <person name="Ehrlich G.D."/>
            <person name="Janto B."/>
        </authorList>
    </citation>
    <scope>NUCLEOTIDE SEQUENCE [LARGE SCALE GENOMIC DNA]</scope>
    <source>
        <strain evidence="11 12">AM31D</strain>
    </source>
</reference>
<dbReference type="InterPro" id="IPR003439">
    <property type="entry name" value="ABC_transporter-like_ATP-bd"/>
</dbReference>
<keyword evidence="9" id="KW-0472">Membrane</keyword>
<feature type="domain" description="ABC transporter" evidence="10">
    <location>
        <begin position="254"/>
        <end position="498"/>
    </location>
</feature>
<keyword evidence="11" id="KW-0378">Hydrolase</keyword>
<keyword evidence="6" id="KW-0547">Nucleotide-binding</keyword>
<evidence type="ECO:0000256" key="8">
    <source>
        <dbReference type="ARBA" id="ARBA00022967"/>
    </source>
</evidence>
<dbReference type="PANTHER" id="PTHR43790">
    <property type="entry name" value="CARBOHYDRATE TRANSPORT ATP-BINDING PROTEIN MG119-RELATED"/>
    <property type="match status" value="1"/>
</dbReference>
<keyword evidence="5" id="KW-0677">Repeat</keyword>
<evidence type="ECO:0000256" key="3">
    <source>
        <dbReference type="ARBA" id="ARBA00022475"/>
    </source>
</evidence>
<dbReference type="InterPro" id="IPR027417">
    <property type="entry name" value="P-loop_NTPase"/>
</dbReference>
<dbReference type="RefSeq" id="WP_066160623.1">
    <property type="nucleotide sequence ID" value="NZ_CP020814.1"/>
</dbReference>
<keyword evidence="8" id="KW-1278">Translocase</keyword>
<dbReference type="CDD" id="cd03216">
    <property type="entry name" value="ABC_Carb_Monos_I"/>
    <property type="match status" value="1"/>
</dbReference>
<dbReference type="PROSITE" id="PS50893">
    <property type="entry name" value="ABC_TRANSPORTER_2"/>
    <property type="match status" value="2"/>
</dbReference>
<name>A0A1X9MCW2_9BACI</name>
<dbReference type="KEGG" id="bkw:BkAM31D_16250"/>
<keyword evidence="12" id="KW-1185">Reference proteome</keyword>
<dbReference type="SMART" id="SM00382">
    <property type="entry name" value="AAA"/>
    <property type="match status" value="2"/>
</dbReference>
<dbReference type="Pfam" id="PF00005">
    <property type="entry name" value="ABC_tran"/>
    <property type="match status" value="2"/>
</dbReference>
<dbReference type="SUPFAM" id="SSF52540">
    <property type="entry name" value="P-loop containing nucleoside triphosphate hydrolases"/>
    <property type="match status" value="2"/>
</dbReference>
<dbReference type="GO" id="GO:0005524">
    <property type="term" value="F:ATP binding"/>
    <property type="evidence" value="ECO:0007669"/>
    <property type="project" value="UniProtKB-KW"/>
</dbReference>
<dbReference type="STRING" id="199441.BkAM31D_16250"/>
<gene>
    <name evidence="11" type="primary">rbsA_2</name>
    <name evidence="11" type="ORF">BkAM31D_16250</name>
</gene>
<dbReference type="GO" id="GO:0016887">
    <property type="term" value="F:ATP hydrolysis activity"/>
    <property type="evidence" value="ECO:0007669"/>
    <property type="project" value="InterPro"/>
</dbReference>
<dbReference type="InterPro" id="IPR017871">
    <property type="entry name" value="ABC_transporter-like_CS"/>
</dbReference>
<evidence type="ECO:0000256" key="5">
    <source>
        <dbReference type="ARBA" id="ARBA00022737"/>
    </source>
</evidence>
<keyword evidence="4" id="KW-0762">Sugar transport</keyword>
<keyword evidence="7 11" id="KW-0067">ATP-binding</keyword>
<evidence type="ECO:0000256" key="9">
    <source>
        <dbReference type="ARBA" id="ARBA00023136"/>
    </source>
</evidence>
<accession>A0A1X9MCW2</accession>
<dbReference type="Gene3D" id="3.40.50.300">
    <property type="entry name" value="P-loop containing nucleotide triphosphate hydrolases"/>
    <property type="match status" value="2"/>
</dbReference>
<feature type="domain" description="ABC transporter" evidence="10">
    <location>
        <begin position="6"/>
        <end position="242"/>
    </location>
</feature>
<evidence type="ECO:0000256" key="6">
    <source>
        <dbReference type="ARBA" id="ARBA00022741"/>
    </source>
</evidence>
<evidence type="ECO:0000313" key="11">
    <source>
        <dbReference type="EMBL" id="ARK31279.1"/>
    </source>
</evidence>
<proteinExistence type="predicted"/>
<evidence type="ECO:0000256" key="1">
    <source>
        <dbReference type="ARBA" id="ARBA00004202"/>
    </source>
</evidence>